<comment type="similarity">
    <text evidence="1">Belongs to the proteasome subunit S14 family.</text>
</comment>
<accession>A0A2T6ZHD3</accession>
<sequence>MADKELKALHQALVNTVNKGDYASASKGLSSLKIALLQRDALIPSPTTPPATLLLARDILEIGALTSIHQTDDAAFSRYYSQLQPFYEDSRLSTPKTASVNRSKITGLHLLLLLSRNDIADFHTTLENLEAPEDDPFIKHPIMLERWLMEGSYDKVWNATKSSQVPSEEYAHFSQVLVGTIRNEIASCWEKAYASLPISNAKNLIFLDSEGAVIQFAKEKHWEVKDGRIYFPVEETEKEALASGTIIENSIGYAHELETIV</sequence>
<dbReference type="Gene3D" id="1.25.40.990">
    <property type="match status" value="1"/>
</dbReference>
<evidence type="ECO:0000256" key="2">
    <source>
        <dbReference type="ARBA" id="ARBA00022942"/>
    </source>
</evidence>
<feature type="domain" description="PCI" evidence="3">
    <location>
        <begin position="71"/>
        <end position="247"/>
    </location>
</feature>
<evidence type="ECO:0000256" key="1">
    <source>
        <dbReference type="ARBA" id="ARBA00009627"/>
    </source>
</evidence>
<dbReference type="GO" id="GO:0043161">
    <property type="term" value="P:proteasome-mediated ubiquitin-dependent protein catabolic process"/>
    <property type="evidence" value="ECO:0007669"/>
    <property type="project" value="TreeGrafter"/>
</dbReference>
<evidence type="ECO:0000313" key="5">
    <source>
        <dbReference type="Proteomes" id="UP000244722"/>
    </source>
</evidence>
<dbReference type="Pfam" id="PF10075">
    <property type="entry name" value="CSN8_PSD8_EIF3K"/>
    <property type="match status" value="1"/>
</dbReference>
<dbReference type="AlphaFoldDB" id="A0A2T6ZHD3"/>
<dbReference type="OrthoDB" id="8775810at2759"/>
<reference evidence="4 5" key="1">
    <citation type="submission" date="2017-04" db="EMBL/GenBank/DDBJ databases">
        <title>Draft genome sequence of Tuber borchii Vittad., a whitish edible truffle.</title>
        <authorList>
            <consortium name="DOE Joint Genome Institute"/>
            <person name="Murat C."/>
            <person name="Kuo A."/>
            <person name="Barry K.W."/>
            <person name="Clum A."/>
            <person name="Dockter R.B."/>
            <person name="Fauchery L."/>
            <person name="Iotti M."/>
            <person name="Kohler A."/>
            <person name="Labutti K."/>
            <person name="Lindquist E.A."/>
            <person name="Lipzen A."/>
            <person name="Ohm R.A."/>
            <person name="Wang M."/>
            <person name="Grigoriev I.V."/>
            <person name="Zambonelli A."/>
            <person name="Martin F.M."/>
        </authorList>
    </citation>
    <scope>NUCLEOTIDE SEQUENCE [LARGE SCALE GENOMIC DNA]</scope>
    <source>
        <strain evidence="4 5">Tbo3840</strain>
    </source>
</reference>
<dbReference type="EMBL" id="NESQ01000262">
    <property type="protein sequence ID" value="PUU74908.1"/>
    <property type="molecule type" value="Genomic_DNA"/>
</dbReference>
<evidence type="ECO:0000259" key="3">
    <source>
        <dbReference type="PROSITE" id="PS50250"/>
    </source>
</evidence>
<name>A0A2T6ZHD3_TUBBO</name>
<dbReference type="GO" id="GO:0005634">
    <property type="term" value="C:nucleus"/>
    <property type="evidence" value="ECO:0007669"/>
    <property type="project" value="TreeGrafter"/>
</dbReference>
<dbReference type="GO" id="GO:0008541">
    <property type="term" value="C:proteasome regulatory particle, lid subcomplex"/>
    <property type="evidence" value="ECO:0007669"/>
    <property type="project" value="TreeGrafter"/>
</dbReference>
<dbReference type="InterPro" id="IPR000717">
    <property type="entry name" value="PCI_dom"/>
</dbReference>
<protein>
    <submittedName>
        <fullName evidence="4">SAC3/GANP/Nin1/mts3/eIF-3 p25 family-domain-containing protein</fullName>
    </submittedName>
</protein>
<keyword evidence="5" id="KW-1185">Reference proteome</keyword>
<proteinExistence type="inferred from homology"/>
<dbReference type="STRING" id="42251.A0A2T6ZHD3"/>
<keyword evidence="2" id="KW-0647">Proteasome</keyword>
<evidence type="ECO:0000313" key="4">
    <source>
        <dbReference type="EMBL" id="PUU74908.1"/>
    </source>
</evidence>
<comment type="caution">
    <text evidence="4">The sequence shown here is derived from an EMBL/GenBank/DDBJ whole genome shotgun (WGS) entry which is preliminary data.</text>
</comment>
<dbReference type="InterPro" id="IPR006746">
    <property type="entry name" value="26S_Psome_Rpn12"/>
</dbReference>
<dbReference type="PANTHER" id="PTHR12387">
    <property type="entry name" value="26S PROTEASOME NON-ATPASE REGULATORY SUBUNIT 8"/>
    <property type="match status" value="1"/>
</dbReference>
<organism evidence="4 5">
    <name type="scientific">Tuber borchii</name>
    <name type="common">White truffle</name>
    <dbReference type="NCBI Taxonomy" id="42251"/>
    <lineage>
        <taxon>Eukaryota</taxon>
        <taxon>Fungi</taxon>
        <taxon>Dikarya</taxon>
        <taxon>Ascomycota</taxon>
        <taxon>Pezizomycotina</taxon>
        <taxon>Pezizomycetes</taxon>
        <taxon>Pezizales</taxon>
        <taxon>Tuberaceae</taxon>
        <taxon>Tuber</taxon>
    </lineage>
</organism>
<gene>
    <name evidence="4" type="ORF">B9Z19DRAFT_1091528</name>
</gene>
<dbReference type="PROSITE" id="PS50250">
    <property type="entry name" value="PCI"/>
    <property type="match status" value="1"/>
</dbReference>
<dbReference type="GO" id="GO:0005829">
    <property type="term" value="C:cytosol"/>
    <property type="evidence" value="ECO:0007669"/>
    <property type="project" value="TreeGrafter"/>
</dbReference>
<dbReference type="Proteomes" id="UP000244722">
    <property type="component" value="Unassembled WGS sequence"/>
</dbReference>
<dbReference type="InterPro" id="IPR033464">
    <property type="entry name" value="CSN8_PSD8_EIF3K"/>
</dbReference>
<dbReference type="PANTHER" id="PTHR12387:SF0">
    <property type="entry name" value="26S PROTEASOME NON-ATPASE REGULATORY SUBUNIT 8"/>
    <property type="match status" value="1"/>
</dbReference>
<dbReference type="FunFam" id="1.25.40.990:FF:000001">
    <property type="entry name" value="26S proteasome non-ATPase regulatory subunit"/>
    <property type="match status" value="1"/>
</dbReference>